<comment type="caution">
    <text evidence="1">The sequence shown here is derived from an EMBL/GenBank/DDBJ whole genome shotgun (WGS) entry which is preliminary data.</text>
</comment>
<name>A0ABT1XIU2_9BURK</name>
<evidence type="ECO:0000313" key="2">
    <source>
        <dbReference type="Proteomes" id="UP001165267"/>
    </source>
</evidence>
<gene>
    <name evidence="1" type="ORF">NSP04_11060</name>
</gene>
<sequence length="322" mass="34770">MPQAINSNFRSPATPNVNEPKKRAWSCVVLSIGAALAASYAGMRSSPVKNALDPQSVEAGFLRNGTFGAPLADGQRLDGVVVSRGDRVSNVINDPYCEGAGIILSDQAKKIFDQHRDKPKYAGPEGQFKLAILAAKKTREKFMARPVYGTHGQNDIASIQMANSNAVKGGSPLLSLTLNNYTAAYFALGGVDDDGIQKPVNQDGKVFLGQVNNASTIYPVVGGKIKGVAIGNDPRPVTDRGMTLAQGMNIPFSEMLIVGGYYFHGTLPVQDAFRQPLETLRQIPDLYGSSLSFQMLDPIKGKPEFYPFHHHLPRILKAIREG</sequence>
<keyword evidence="2" id="KW-1185">Reference proteome</keyword>
<dbReference type="Proteomes" id="UP001165267">
    <property type="component" value="Unassembled WGS sequence"/>
</dbReference>
<proteinExistence type="predicted"/>
<organism evidence="1 2">
    <name type="scientific">Limnobacter parvus</name>
    <dbReference type="NCBI Taxonomy" id="2939690"/>
    <lineage>
        <taxon>Bacteria</taxon>
        <taxon>Pseudomonadati</taxon>
        <taxon>Pseudomonadota</taxon>
        <taxon>Betaproteobacteria</taxon>
        <taxon>Burkholderiales</taxon>
        <taxon>Burkholderiaceae</taxon>
        <taxon>Limnobacter</taxon>
    </lineage>
</organism>
<accession>A0ABT1XIU2</accession>
<reference evidence="1" key="1">
    <citation type="submission" date="2022-07" db="EMBL/GenBank/DDBJ databases">
        <authorList>
            <person name="Xamxidin M."/>
        </authorList>
    </citation>
    <scope>NUCLEOTIDE SEQUENCE</scope>
    <source>
        <strain evidence="1">YS8-69</strain>
    </source>
</reference>
<dbReference type="EMBL" id="JANKHG010000018">
    <property type="protein sequence ID" value="MCR2747187.1"/>
    <property type="molecule type" value="Genomic_DNA"/>
</dbReference>
<dbReference type="RefSeq" id="WP_257512413.1">
    <property type="nucleotide sequence ID" value="NZ_JANKHG010000018.1"/>
</dbReference>
<protein>
    <submittedName>
        <fullName evidence="1">Uncharacterized protein</fullName>
    </submittedName>
</protein>
<evidence type="ECO:0000313" key="1">
    <source>
        <dbReference type="EMBL" id="MCR2747187.1"/>
    </source>
</evidence>